<proteinExistence type="predicted"/>
<keyword evidence="8" id="KW-0902">Two-component regulatory system</keyword>
<feature type="domain" description="Histidine kinase/HSP90-like ATPase" evidence="10">
    <location>
        <begin position="276"/>
        <end position="366"/>
    </location>
</feature>
<evidence type="ECO:0000256" key="1">
    <source>
        <dbReference type="ARBA" id="ARBA00000085"/>
    </source>
</evidence>
<dbReference type="InterPro" id="IPR003594">
    <property type="entry name" value="HATPase_dom"/>
</dbReference>
<evidence type="ECO:0000256" key="6">
    <source>
        <dbReference type="ARBA" id="ARBA00022777"/>
    </source>
</evidence>
<dbReference type="InterPro" id="IPR036890">
    <property type="entry name" value="HATPase_C_sf"/>
</dbReference>
<dbReference type="AlphaFoldDB" id="A0A9W6WBV9"/>
<dbReference type="InterPro" id="IPR011712">
    <property type="entry name" value="Sig_transdc_His_kin_sub3_dim/P"/>
</dbReference>
<reference evidence="11" key="1">
    <citation type="submission" date="2023-03" db="EMBL/GenBank/DDBJ databases">
        <title>Actinorhabdospora filicis NBRC 111898.</title>
        <authorList>
            <person name="Ichikawa N."/>
            <person name="Sato H."/>
            <person name="Tonouchi N."/>
        </authorList>
    </citation>
    <scope>NUCLEOTIDE SEQUENCE</scope>
    <source>
        <strain evidence="11">NBRC 111898</strain>
    </source>
</reference>
<keyword evidence="9" id="KW-0472">Membrane</keyword>
<dbReference type="GO" id="GO:0005524">
    <property type="term" value="F:ATP binding"/>
    <property type="evidence" value="ECO:0007669"/>
    <property type="project" value="UniProtKB-KW"/>
</dbReference>
<accession>A0A9W6WBV9</accession>
<evidence type="ECO:0000256" key="7">
    <source>
        <dbReference type="ARBA" id="ARBA00022840"/>
    </source>
</evidence>
<evidence type="ECO:0000256" key="8">
    <source>
        <dbReference type="ARBA" id="ARBA00023012"/>
    </source>
</evidence>
<dbReference type="GO" id="GO:0046983">
    <property type="term" value="F:protein dimerization activity"/>
    <property type="evidence" value="ECO:0007669"/>
    <property type="project" value="InterPro"/>
</dbReference>
<keyword evidence="7" id="KW-0067">ATP-binding</keyword>
<dbReference type="Gene3D" id="3.30.565.10">
    <property type="entry name" value="Histidine kinase-like ATPase, C-terminal domain"/>
    <property type="match status" value="1"/>
</dbReference>
<dbReference type="Pfam" id="PF07730">
    <property type="entry name" value="HisKA_3"/>
    <property type="match status" value="1"/>
</dbReference>
<comment type="catalytic activity">
    <reaction evidence="1">
        <text>ATP + protein L-histidine = ADP + protein N-phospho-L-histidine.</text>
        <dbReference type="EC" id="2.7.13.3"/>
    </reaction>
</comment>
<keyword evidence="9" id="KW-1133">Transmembrane helix</keyword>
<dbReference type="EC" id="2.7.13.3" evidence="2"/>
<dbReference type="Proteomes" id="UP001165079">
    <property type="component" value="Unassembled WGS sequence"/>
</dbReference>
<organism evidence="11 12">
    <name type="scientific">Actinorhabdospora filicis</name>
    <dbReference type="NCBI Taxonomy" id="1785913"/>
    <lineage>
        <taxon>Bacteria</taxon>
        <taxon>Bacillati</taxon>
        <taxon>Actinomycetota</taxon>
        <taxon>Actinomycetes</taxon>
        <taxon>Micromonosporales</taxon>
        <taxon>Micromonosporaceae</taxon>
        <taxon>Actinorhabdospora</taxon>
    </lineage>
</organism>
<keyword evidence="3" id="KW-0597">Phosphoprotein</keyword>
<dbReference type="GO" id="GO:0016020">
    <property type="term" value="C:membrane"/>
    <property type="evidence" value="ECO:0007669"/>
    <property type="project" value="InterPro"/>
</dbReference>
<keyword evidence="6 11" id="KW-0418">Kinase</keyword>
<feature type="transmembrane region" description="Helical" evidence="9">
    <location>
        <begin position="6"/>
        <end position="28"/>
    </location>
</feature>
<keyword evidence="12" id="KW-1185">Reference proteome</keyword>
<dbReference type="CDD" id="cd16917">
    <property type="entry name" value="HATPase_UhpB-NarQ-NarX-like"/>
    <property type="match status" value="1"/>
</dbReference>
<dbReference type="InterPro" id="IPR050482">
    <property type="entry name" value="Sensor_HK_TwoCompSys"/>
</dbReference>
<evidence type="ECO:0000256" key="9">
    <source>
        <dbReference type="SAM" id="Phobius"/>
    </source>
</evidence>
<dbReference type="GO" id="GO:0000155">
    <property type="term" value="F:phosphorelay sensor kinase activity"/>
    <property type="evidence" value="ECO:0007669"/>
    <property type="project" value="InterPro"/>
</dbReference>
<dbReference type="RefSeq" id="WP_285665103.1">
    <property type="nucleotide sequence ID" value="NZ_BSTX01000003.1"/>
</dbReference>
<protein>
    <recommendedName>
        <fullName evidence="2">histidine kinase</fullName>
        <ecNumber evidence="2">2.7.13.3</ecNumber>
    </recommendedName>
</protein>
<evidence type="ECO:0000313" key="11">
    <source>
        <dbReference type="EMBL" id="GLZ79971.1"/>
    </source>
</evidence>
<feature type="transmembrane region" description="Helical" evidence="9">
    <location>
        <begin position="49"/>
        <end position="68"/>
    </location>
</feature>
<sequence length="366" mass="39265">MSFARRVPPLVKWCLYVLLPAGFLLLLSRNPDNTHLVLRLATFLLPAGLLRRWPLPALALMIATAFAWGRSGDWTAPFLYLLIIQICVGYVAATRRPLVSLSAAGGVLLIEVLAGLGMLAPNSKAMGEPFALLFVPLLSVTAWIIGSAVRQRRALTATLRDKAVTDERLRIARELHDMISHSIGVIAIQAGVGGRVIDTQPEEARKSLATIETTSRETLAQLRRTLGSLRRGDARPAEFAPAPGLGDLPRLAESTAAAGVTVGIDVRGERGEVPEDIDLSAYRIVQESLTNVVKHARVDACRVTVEYTPTALTLEITDEGRGGGLGEEGYGLTGMRERVTMLGGEFSAGPRPESGFGVRAVLPLPA</sequence>
<evidence type="ECO:0000256" key="3">
    <source>
        <dbReference type="ARBA" id="ARBA00022553"/>
    </source>
</evidence>
<feature type="transmembrane region" description="Helical" evidence="9">
    <location>
        <begin position="130"/>
        <end position="149"/>
    </location>
</feature>
<keyword evidence="5" id="KW-0547">Nucleotide-binding</keyword>
<evidence type="ECO:0000256" key="4">
    <source>
        <dbReference type="ARBA" id="ARBA00022679"/>
    </source>
</evidence>
<evidence type="ECO:0000256" key="5">
    <source>
        <dbReference type="ARBA" id="ARBA00022741"/>
    </source>
</evidence>
<feature type="transmembrane region" description="Helical" evidence="9">
    <location>
        <begin position="74"/>
        <end position="93"/>
    </location>
</feature>
<comment type="caution">
    <text evidence="11">The sequence shown here is derived from an EMBL/GenBank/DDBJ whole genome shotgun (WGS) entry which is preliminary data.</text>
</comment>
<dbReference type="SMART" id="SM00387">
    <property type="entry name" value="HATPase_c"/>
    <property type="match status" value="1"/>
</dbReference>
<dbReference type="Pfam" id="PF23539">
    <property type="entry name" value="DUF7134"/>
    <property type="match status" value="1"/>
</dbReference>
<evidence type="ECO:0000256" key="2">
    <source>
        <dbReference type="ARBA" id="ARBA00012438"/>
    </source>
</evidence>
<dbReference type="PANTHER" id="PTHR24421">
    <property type="entry name" value="NITRATE/NITRITE SENSOR PROTEIN NARX-RELATED"/>
    <property type="match status" value="1"/>
</dbReference>
<dbReference type="Pfam" id="PF02518">
    <property type="entry name" value="HATPase_c"/>
    <property type="match status" value="1"/>
</dbReference>
<feature type="transmembrane region" description="Helical" evidence="9">
    <location>
        <begin position="98"/>
        <end position="118"/>
    </location>
</feature>
<dbReference type="EMBL" id="BSTX01000003">
    <property type="protein sequence ID" value="GLZ79971.1"/>
    <property type="molecule type" value="Genomic_DNA"/>
</dbReference>
<dbReference type="SUPFAM" id="SSF55874">
    <property type="entry name" value="ATPase domain of HSP90 chaperone/DNA topoisomerase II/histidine kinase"/>
    <property type="match status" value="1"/>
</dbReference>
<evidence type="ECO:0000259" key="10">
    <source>
        <dbReference type="SMART" id="SM00387"/>
    </source>
</evidence>
<keyword evidence="4" id="KW-0808">Transferase</keyword>
<keyword evidence="9" id="KW-0812">Transmembrane</keyword>
<dbReference type="PANTHER" id="PTHR24421:SF10">
    <property type="entry name" value="NITRATE_NITRITE SENSOR PROTEIN NARQ"/>
    <property type="match status" value="1"/>
</dbReference>
<evidence type="ECO:0000313" key="12">
    <source>
        <dbReference type="Proteomes" id="UP001165079"/>
    </source>
</evidence>
<name>A0A9W6WBV9_9ACTN</name>
<gene>
    <name evidence="11" type="ORF">Afil01_47780</name>
</gene>
<dbReference type="Gene3D" id="1.20.5.1930">
    <property type="match status" value="1"/>
</dbReference>
<dbReference type="InterPro" id="IPR055558">
    <property type="entry name" value="DUF7134"/>
</dbReference>